<dbReference type="KEGG" id="mab:MAB_4314"/>
<dbReference type="Proteomes" id="UP000007137">
    <property type="component" value="Chromosome"/>
</dbReference>
<dbReference type="AlphaFoldDB" id="B1MJM9"/>
<dbReference type="EMBL" id="CU458896">
    <property type="protein sequence ID" value="CAM64386.1"/>
    <property type="molecule type" value="Genomic_DNA"/>
</dbReference>
<keyword evidence="2" id="KW-1185">Reference proteome</keyword>
<reference evidence="1 2" key="1">
    <citation type="journal article" date="2009" name="PLoS ONE">
        <title>Non mycobacterial virulence genes in the genome of the emerging pathogen Mycobacterium abscessus.</title>
        <authorList>
            <person name="Ripoll F."/>
            <person name="Pasek S."/>
            <person name="Schenowitz C."/>
            <person name="Dossat C."/>
            <person name="Barbe V."/>
            <person name="Rottman M."/>
            <person name="Macheras E."/>
            <person name="Heym B."/>
            <person name="Herrmann J.L."/>
            <person name="Daffe M."/>
            <person name="Brosch R."/>
            <person name="Risler J.L."/>
            <person name="Gaillard J.L."/>
        </authorList>
    </citation>
    <scope>NUCLEOTIDE SEQUENCE [LARGE SCALE GENOMIC DNA]</scope>
    <source>
        <strain evidence="2">ATCC 19977 / DSM 44196 / CCUG 20993 / CIP 104536 / JCM 13569 / NCTC 13031 / TMC 1543 / L948</strain>
    </source>
</reference>
<evidence type="ECO:0000313" key="1">
    <source>
        <dbReference type="EMBL" id="CAM64386.1"/>
    </source>
</evidence>
<organism evidence="1 2">
    <name type="scientific">Mycobacteroides abscessus (strain ATCC 19977 / DSM 44196 / CCUG 20993 / CIP 104536 / JCM 13569 / NCTC 13031 / TMC 1543 / L948)</name>
    <name type="common">Mycobacterium abscessus</name>
    <dbReference type="NCBI Taxonomy" id="561007"/>
    <lineage>
        <taxon>Bacteria</taxon>
        <taxon>Bacillati</taxon>
        <taxon>Actinomycetota</taxon>
        <taxon>Actinomycetes</taxon>
        <taxon>Mycobacteriales</taxon>
        <taxon>Mycobacteriaceae</taxon>
        <taxon>Mycobacteroides</taxon>
        <taxon>Mycobacteroides abscessus</taxon>
    </lineage>
</organism>
<evidence type="ECO:0000313" key="2">
    <source>
        <dbReference type="Proteomes" id="UP000007137"/>
    </source>
</evidence>
<gene>
    <name evidence="1" type="ordered locus">MAB_4314</name>
</gene>
<name>B1MJM9_MYCA9</name>
<sequence length="95" mass="10908">MTGAQRPPDEDVPIRHLFTVVKRNEIPRLENVWILVVAAQNCHFDRPSPKRGSVYGNGIGILEPRQNDHIQIIHPTVIAVVADRLDHQLEKRFWA</sequence>
<protein>
    <submittedName>
        <fullName evidence="1">Uncharacterized protein</fullName>
    </submittedName>
</protein>
<proteinExistence type="predicted"/>
<accession>B1MJM9</accession>